<feature type="compositionally biased region" description="Basic residues" evidence="1">
    <location>
        <begin position="1"/>
        <end position="10"/>
    </location>
</feature>
<evidence type="ECO:0000256" key="1">
    <source>
        <dbReference type="SAM" id="MobiDB-lite"/>
    </source>
</evidence>
<sequence>MTSARKHKLRIPTPKPRNPLVPAAAQRKAGAHRKSRSAERQESKRELEKRLKGD</sequence>
<comment type="caution">
    <text evidence="2">The sequence shown here is derived from an EMBL/GenBank/DDBJ whole genome shotgun (WGS) entry which is preliminary data.</text>
</comment>
<protein>
    <submittedName>
        <fullName evidence="2">Uncharacterized protein</fullName>
    </submittedName>
</protein>
<accession>A0ABT0YHL3</accession>
<feature type="compositionally biased region" description="Basic and acidic residues" evidence="1">
    <location>
        <begin position="36"/>
        <end position="54"/>
    </location>
</feature>
<proteinExistence type="predicted"/>
<evidence type="ECO:0000313" key="3">
    <source>
        <dbReference type="Proteomes" id="UP001165541"/>
    </source>
</evidence>
<organism evidence="2 3">
    <name type="scientific">Caldimonas mangrovi</name>
    <dbReference type="NCBI Taxonomy" id="2944811"/>
    <lineage>
        <taxon>Bacteria</taxon>
        <taxon>Pseudomonadati</taxon>
        <taxon>Pseudomonadota</taxon>
        <taxon>Betaproteobacteria</taxon>
        <taxon>Burkholderiales</taxon>
        <taxon>Sphaerotilaceae</taxon>
        <taxon>Caldimonas</taxon>
    </lineage>
</organism>
<keyword evidence="3" id="KW-1185">Reference proteome</keyword>
<dbReference type="EMBL" id="JAMKFE010000001">
    <property type="protein sequence ID" value="MCM5678221.1"/>
    <property type="molecule type" value="Genomic_DNA"/>
</dbReference>
<feature type="region of interest" description="Disordered" evidence="1">
    <location>
        <begin position="1"/>
        <end position="54"/>
    </location>
</feature>
<evidence type="ECO:0000313" key="2">
    <source>
        <dbReference type="EMBL" id="MCM5678221.1"/>
    </source>
</evidence>
<gene>
    <name evidence="2" type="ORF">M8A51_01605</name>
</gene>
<name>A0ABT0YHL3_9BURK</name>
<reference evidence="2" key="1">
    <citation type="submission" date="2022-05" db="EMBL/GenBank/DDBJ databases">
        <title>Schlegelella sp. nov., isolated from mangrove soil.</title>
        <authorList>
            <person name="Liu Y."/>
            <person name="Ge X."/>
            <person name="Liu W."/>
        </authorList>
    </citation>
    <scope>NUCLEOTIDE SEQUENCE</scope>
    <source>
        <strain evidence="2">S2-27</strain>
    </source>
</reference>
<dbReference type="Proteomes" id="UP001165541">
    <property type="component" value="Unassembled WGS sequence"/>
</dbReference>
<dbReference type="RefSeq" id="WP_251776363.1">
    <property type="nucleotide sequence ID" value="NZ_JAMKFE010000001.1"/>
</dbReference>